<dbReference type="Gene3D" id="3.40.50.720">
    <property type="entry name" value="NAD(P)-binding Rossmann-like Domain"/>
    <property type="match status" value="1"/>
</dbReference>
<organism evidence="4 5">
    <name type="scientific">Stagnimonas aquatica</name>
    <dbReference type="NCBI Taxonomy" id="2689987"/>
    <lineage>
        <taxon>Bacteria</taxon>
        <taxon>Pseudomonadati</taxon>
        <taxon>Pseudomonadota</taxon>
        <taxon>Gammaproteobacteria</taxon>
        <taxon>Nevskiales</taxon>
        <taxon>Nevskiaceae</taxon>
        <taxon>Stagnimonas</taxon>
    </lineage>
</organism>
<evidence type="ECO:0000313" key="4">
    <source>
        <dbReference type="EMBL" id="ROH90949.1"/>
    </source>
</evidence>
<dbReference type="PANTHER" id="PTHR10366">
    <property type="entry name" value="NAD DEPENDENT EPIMERASE/DEHYDRATASE"/>
    <property type="match status" value="1"/>
</dbReference>
<dbReference type="Proteomes" id="UP000282106">
    <property type="component" value="Unassembled WGS sequence"/>
</dbReference>
<dbReference type="SUPFAM" id="SSF51735">
    <property type="entry name" value="NAD(P)-binding Rossmann-fold domains"/>
    <property type="match status" value="1"/>
</dbReference>
<dbReference type="InParanoid" id="A0A3N0VDW5"/>
<dbReference type="InterPro" id="IPR001509">
    <property type="entry name" value="Epimerase_deHydtase"/>
</dbReference>
<keyword evidence="1" id="KW-0560">Oxidoreductase</keyword>
<name>A0A3N0VDW5_9GAMM</name>
<evidence type="ECO:0000256" key="2">
    <source>
        <dbReference type="ARBA" id="ARBA00023445"/>
    </source>
</evidence>
<dbReference type="RefSeq" id="WP_123211404.1">
    <property type="nucleotide sequence ID" value="NZ_RJVO01000003.1"/>
</dbReference>
<dbReference type="Pfam" id="PF01370">
    <property type="entry name" value="Epimerase"/>
    <property type="match status" value="1"/>
</dbReference>
<dbReference type="PANTHER" id="PTHR10366:SF564">
    <property type="entry name" value="STEROL-4-ALPHA-CARBOXYLATE 3-DEHYDROGENASE, DECARBOXYLATING"/>
    <property type="match status" value="1"/>
</dbReference>
<accession>A0A3N0VDW5</accession>
<evidence type="ECO:0000259" key="3">
    <source>
        <dbReference type="Pfam" id="PF01370"/>
    </source>
</evidence>
<dbReference type="EMBL" id="RJVO01000003">
    <property type="protein sequence ID" value="ROH90949.1"/>
    <property type="molecule type" value="Genomic_DNA"/>
</dbReference>
<dbReference type="GO" id="GO:0016616">
    <property type="term" value="F:oxidoreductase activity, acting on the CH-OH group of donors, NAD or NADP as acceptor"/>
    <property type="evidence" value="ECO:0007669"/>
    <property type="project" value="TreeGrafter"/>
</dbReference>
<evidence type="ECO:0000313" key="5">
    <source>
        <dbReference type="Proteomes" id="UP000282106"/>
    </source>
</evidence>
<comment type="caution">
    <text evidence="4">The sequence shown here is derived from an EMBL/GenBank/DDBJ whole genome shotgun (WGS) entry which is preliminary data.</text>
</comment>
<dbReference type="InterPro" id="IPR036291">
    <property type="entry name" value="NAD(P)-bd_dom_sf"/>
</dbReference>
<dbReference type="FunFam" id="3.40.50.720:FF:000336">
    <property type="entry name" value="Aldehyde reductase"/>
    <property type="match status" value="1"/>
</dbReference>
<dbReference type="InterPro" id="IPR050425">
    <property type="entry name" value="NAD(P)_dehydrat-like"/>
</dbReference>
<sequence>MQIDKTKPVLVTGGNGYIASWLVKYLLEDGVDVHATVRDPGNQAKVGHLLKAAAGAKGKLTLFKADLLSEGAYDAAMQGCELVFHTASPFVIKGLNDPQKDLVDPAVMGTRNVLEAANRVASVKRIVLTASVVSIYGDAVDMSQLGLKTYTEAYWNTTSTVDHQPYNYSKVAAERAAWDIAKAQSRWDLLTINPGLVLGPSLTSASDSTSLSTIRELADGTLMSGVPDMEFGLVDVRDVALAHIKAGYTASASGRHIAVSASVTMWQIVQILKARFGRGYRWPLMVAPKPIVWLLAPLQGYSRRFVSGNVGWPLKFDNSYTRKDLGLQFRPVETTLAEHFQQMLDDGILKKR</sequence>
<feature type="domain" description="NAD-dependent epimerase/dehydratase" evidence="3">
    <location>
        <begin position="9"/>
        <end position="249"/>
    </location>
</feature>
<reference evidence="4 5" key="1">
    <citation type="submission" date="2018-10" db="EMBL/GenBank/DDBJ databases">
        <authorList>
            <person name="Chen W.-M."/>
        </authorList>
    </citation>
    <scope>NUCLEOTIDE SEQUENCE [LARGE SCALE GENOMIC DNA]</scope>
    <source>
        <strain evidence="4 5">THS-13</strain>
    </source>
</reference>
<comment type="similarity">
    <text evidence="2">Belongs to the NAD(P)-dependent epimerase/dehydratase family. Dihydroflavonol-4-reductase subfamily.</text>
</comment>
<evidence type="ECO:0000256" key="1">
    <source>
        <dbReference type="ARBA" id="ARBA00023002"/>
    </source>
</evidence>
<proteinExistence type="inferred from homology"/>
<protein>
    <submittedName>
        <fullName evidence="4">NAD-dependent epimerase/dehydratase family protein</fullName>
    </submittedName>
</protein>
<gene>
    <name evidence="4" type="ORF">ED208_08205</name>
</gene>
<dbReference type="AlphaFoldDB" id="A0A3N0VDW5"/>
<keyword evidence="5" id="KW-1185">Reference proteome</keyword>